<name>A0A2N0B986_9LEPT</name>
<feature type="domain" description="Thioesterase" evidence="1">
    <location>
        <begin position="55"/>
        <end position="128"/>
    </location>
</feature>
<sequence>MSETTQQTSEEHYRKLENMYHGAPVNSYFRPKLKIGKGTAEIQIEIREDFFHAAGAAHGVVYFKAADDAAFFAANSLVKNGFVLTSTFHLTLLRPIQSGILTAKGSVVQNASHQIIAEAILTDSKGREIGRGIGNFAKTSITLTSDMGYRS</sequence>
<dbReference type="InterPro" id="IPR006683">
    <property type="entry name" value="Thioestr_dom"/>
</dbReference>
<reference evidence="2 4" key="2">
    <citation type="journal article" date="2018" name="Microb. Genom.">
        <title>Deciphering the unexplored Leptospira diversity from soils uncovers genomic evolution to virulence.</title>
        <authorList>
            <person name="Thibeaux R."/>
            <person name="Iraola G."/>
            <person name="Ferres I."/>
            <person name="Bierque E."/>
            <person name="Girault D."/>
            <person name="Soupe-Gilbert M.E."/>
            <person name="Picardeau M."/>
            <person name="Goarant C."/>
        </authorList>
    </citation>
    <scope>NUCLEOTIDE SEQUENCE [LARGE SCALE GENOMIC DNA]</scope>
    <source>
        <strain evidence="2 4">ATI7-C-A5</strain>
    </source>
</reference>
<evidence type="ECO:0000259" key="1">
    <source>
        <dbReference type="Pfam" id="PF03061"/>
    </source>
</evidence>
<dbReference type="OrthoDB" id="344730at2"/>
<dbReference type="EMBL" id="NPEF01000085">
    <property type="protein sequence ID" value="PJZ93058.1"/>
    <property type="molecule type" value="Genomic_DNA"/>
</dbReference>
<evidence type="ECO:0000313" key="4">
    <source>
        <dbReference type="Proteomes" id="UP000232122"/>
    </source>
</evidence>
<proteinExistence type="predicted"/>
<dbReference type="GO" id="GO:0016790">
    <property type="term" value="F:thiolester hydrolase activity"/>
    <property type="evidence" value="ECO:0007669"/>
    <property type="project" value="UniProtKB-ARBA"/>
</dbReference>
<accession>A0A2N0B986</accession>
<dbReference type="AlphaFoldDB" id="A0A2N0B986"/>
<dbReference type="Gene3D" id="3.10.129.10">
    <property type="entry name" value="Hotdog Thioesterase"/>
    <property type="match status" value="1"/>
</dbReference>
<gene>
    <name evidence="2" type="ORF">CH379_014130</name>
    <name evidence="3" type="ORF">CH379_09795</name>
</gene>
<dbReference type="Proteomes" id="UP000232122">
    <property type="component" value="Unassembled WGS sequence"/>
</dbReference>
<reference evidence="3" key="1">
    <citation type="submission" date="2017-07" db="EMBL/GenBank/DDBJ databases">
        <title>Leptospira spp. isolated from tropical soils.</title>
        <authorList>
            <person name="Thibeaux R."/>
            <person name="Iraola G."/>
            <person name="Ferres I."/>
            <person name="Bierque E."/>
            <person name="Girault D."/>
            <person name="Soupe-Gilbert M.-E."/>
            <person name="Picardeau M."/>
            <person name="Goarant C."/>
        </authorList>
    </citation>
    <scope>NUCLEOTIDE SEQUENCE [LARGE SCALE GENOMIC DNA]</scope>
    <source>
        <strain evidence="3">ATI7-C-A5</strain>
    </source>
</reference>
<dbReference type="EMBL" id="NPEF02000016">
    <property type="protein sequence ID" value="MDV6236762.1"/>
    <property type="molecule type" value="Genomic_DNA"/>
</dbReference>
<dbReference type="RefSeq" id="WP_100765052.1">
    <property type="nucleotide sequence ID" value="NZ_NPEF02000016.1"/>
</dbReference>
<organism evidence="3">
    <name type="scientific">Leptospira ellisii</name>
    <dbReference type="NCBI Taxonomy" id="2023197"/>
    <lineage>
        <taxon>Bacteria</taxon>
        <taxon>Pseudomonadati</taxon>
        <taxon>Spirochaetota</taxon>
        <taxon>Spirochaetia</taxon>
        <taxon>Leptospirales</taxon>
        <taxon>Leptospiraceae</taxon>
        <taxon>Leptospira</taxon>
    </lineage>
</organism>
<evidence type="ECO:0000313" key="2">
    <source>
        <dbReference type="EMBL" id="MDV6236762.1"/>
    </source>
</evidence>
<dbReference type="SUPFAM" id="SSF54637">
    <property type="entry name" value="Thioesterase/thiol ester dehydrase-isomerase"/>
    <property type="match status" value="1"/>
</dbReference>
<evidence type="ECO:0000313" key="3">
    <source>
        <dbReference type="EMBL" id="PJZ93058.1"/>
    </source>
</evidence>
<reference evidence="2" key="3">
    <citation type="submission" date="2023-10" db="EMBL/GenBank/DDBJ databases">
        <authorList>
            <person name="Picardeau M."/>
            <person name="Thibeaux R."/>
        </authorList>
    </citation>
    <scope>NUCLEOTIDE SEQUENCE</scope>
    <source>
        <strain evidence="2">ATI7-C-A5</strain>
    </source>
</reference>
<comment type="caution">
    <text evidence="3">The sequence shown here is derived from an EMBL/GenBank/DDBJ whole genome shotgun (WGS) entry which is preliminary data.</text>
</comment>
<dbReference type="InterPro" id="IPR029069">
    <property type="entry name" value="HotDog_dom_sf"/>
</dbReference>
<keyword evidence="4" id="KW-1185">Reference proteome</keyword>
<dbReference type="Pfam" id="PF03061">
    <property type="entry name" value="4HBT"/>
    <property type="match status" value="1"/>
</dbReference>
<protein>
    <submittedName>
        <fullName evidence="2">Hotdog domain-containing protein</fullName>
    </submittedName>
    <submittedName>
        <fullName evidence="3">Thioesterase</fullName>
    </submittedName>
</protein>